<sequence length="552" mass="62639">MDTFTRFLEWFPHRFHWIYKPAWGRWTTETKYPISDGVLIKKWENPLEIVGVRFGKLTRYAMLDIDKGSPYHPKNGGDIPGLLNTLEFMGFHRHILIQSSDSYGLHIYLPLPAPVPTFKLAVALKNFLTNNGFTVRSAHLEIFPNVKAYSFDKITDYNGHRLPLQPQSGSCVLDPDNLFPSSNGFNLDFFLKLMDWGAAGQDFPVIQDFINNAKLSRHQRPDSLSANAAKWRQDLESSLERGWTGDGQTNEILKNLLKIGAVFHHLVGENLVNWMVATSESLPGFKKWCDHQNDLIKRCREWVSCNDSHQYYKAYCSRPQRVVPHEEVFVLDANERLRQEARNRISLCAKAIAGQAITTVRGFITALKEKSLELFGTAPSTATLYKHRDIWEGYETADVELDTAIIEDSLETENNEELGRFTPPLNEGFVNPKILQKTGGVGGGFEDNTNVPRVANRIEKAKALVDERVRKFREKLGLCDSHTSSDSQKNSPIDQDITGTDSVLDRGYLEFLSSELSLEFVSNVPRNIAEAIASSLWADIQKFEDLCHDEIS</sequence>
<keyword evidence="2" id="KW-1185">Reference proteome</keyword>
<dbReference type="EMBL" id="CZCU02000126">
    <property type="protein sequence ID" value="VXD15985.1"/>
    <property type="molecule type" value="Genomic_DNA"/>
</dbReference>
<gene>
    <name evidence="1" type="ORF">PL8927_510014</name>
</gene>
<dbReference type="Proteomes" id="UP000184550">
    <property type="component" value="Unassembled WGS sequence"/>
</dbReference>
<comment type="caution">
    <text evidence="1">The sequence shown here is derived from an EMBL/GenBank/DDBJ whole genome shotgun (WGS) entry which is preliminary data.</text>
</comment>
<evidence type="ECO:0000313" key="2">
    <source>
        <dbReference type="Proteomes" id="UP000184550"/>
    </source>
</evidence>
<dbReference type="OrthoDB" id="425592at2"/>
<reference evidence="1" key="1">
    <citation type="submission" date="2019-10" db="EMBL/GenBank/DDBJ databases">
        <authorList>
            <consortium name="Genoscope - CEA"/>
            <person name="William W."/>
        </authorList>
    </citation>
    <scope>NUCLEOTIDE SEQUENCE [LARGE SCALE GENOMIC DNA]</scope>
    <source>
        <strain evidence="1">BBR_PRJEB10992</strain>
    </source>
</reference>
<organism evidence="1 2">
    <name type="scientific">Planktothrix serta PCC 8927</name>
    <dbReference type="NCBI Taxonomy" id="671068"/>
    <lineage>
        <taxon>Bacteria</taxon>
        <taxon>Bacillati</taxon>
        <taxon>Cyanobacteriota</taxon>
        <taxon>Cyanophyceae</taxon>
        <taxon>Oscillatoriophycideae</taxon>
        <taxon>Oscillatoriales</taxon>
        <taxon>Microcoleaceae</taxon>
        <taxon>Planktothrix</taxon>
    </lineage>
</organism>
<dbReference type="AlphaFoldDB" id="A0A7Z9BQ22"/>
<proteinExistence type="predicted"/>
<protein>
    <submittedName>
        <fullName evidence="1">Uncharacterized protein</fullName>
    </submittedName>
</protein>
<accession>A0A7Z9BQ22</accession>
<name>A0A7Z9BQ22_9CYAN</name>
<dbReference type="RefSeq" id="WP_083619796.1">
    <property type="nucleotide sequence ID" value="NZ_LR734863.1"/>
</dbReference>
<evidence type="ECO:0000313" key="1">
    <source>
        <dbReference type="EMBL" id="VXD15985.1"/>
    </source>
</evidence>